<accession>A0A544QXM5</accession>
<dbReference type="InterPro" id="IPR025374">
    <property type="entry name" value="DUF4364"/>
</dbReference>
<reference evidence="1 2" key="1">
    <citation type="submission" date="2019-02" db="EMBL/GenBank/DDBJ databases">
        <title>Peptostreptococcaceae bacterium ZHW00191 nov., a new bacterium isolated from the human gut.</title>
        <authorList>
            <person name="Zhou H.-W."/>
            <person name="Chen X.-J."/>
        </authorList>
    </citation>
    <scope>NUCLEOTIDE SEQUENCE [LARGE SCALE GENOMIC DNA]</scope>
    <source>
        <strain evidence="1 2">ZHW00191</strain>
    </source>
</reference>
<name>A0A544QXM5_9FIRM</name>
<evidence type="ECO:0000313" key="1">
    <source>
        <dbReference type="EMBL" id="TQQ85486.1"/>
    </source>
</evidence>
<comment type="caution">
    <text evidence="1">The sequence shown here is derived from an EMBL/GenBank/DDBJ whole genome shotgun (WGS) entry which is preliminary data.</text>
</comment>
<dbReference type="SUPFAM" id="SSF46785">
    <property type="entry name" value="Winged helix' DNA-binding domain"/>
    <property type="match status" value="1"/>
</dbReference>
<dbReference type="EMBL" id="SGJB01000002">
    <property type="protein sequence ID" value="TQQ85486.1"/>
    <property type="molecule type" value="Genomic_DNA"/>
</dbReference>
<dbReference type="Pfam" id="PF14277">
    <property type="entry name" value="DUF4364"/>
    <property type="match status" value="1"/>
</dbReference>
<keyword evidence="2" id="KW-1185">Reference proteome</keyword>
<dbReference type="InterPro" id="IPR036390">
    <property type="entry name" value="WH_DNA-bd_sf"/>
</dbReference>
<proteinExistence type="predicted"/>
<protein>
    <submittedName>
        <fullName evidence="1">DUF4364 family protein</fullName>
    </submittedName>
</protein>
<gene>
    <name evidence="1" type="ORF">EXD82_01700</name>
</gene>
<organism evidence="1 2">
    <name type="scientific">Peptacetobacter hominis</name>
    <dbReference type="NCBI Taxonomy" id="2743610"/>
    <lineage>
        <taxon>Bacteria</taxon>
        <taxon>Bacillati</taxon>
        <taxon>Bacillota</taxon>
        <taxon>Clostridia</taxon>
        <taxon>Peptostreptococcales</taxon>
        <taxon>Peptostreptococcaceae</taxon>
        <taxon>Peptacetobacter</taxon>
    </lineage>
</organism>
<dbReference type="AlphaFoldDB" id="A0A544QXM5"/>
<sequence length="177" mass="20391">MFENSSEEMVYHKLLLLYILKKSDMALTNSQITQVVLDTEMINYFSLQTLLSELVETGLLTTYKESDKEFYTLTSNGLDSLEYFFSRIPECVLEKVGAYIDENKSNLLEDTQIKAGFVKQSDIEYIVNLRVIENQSNLIDLNLNVSSEKQANMICNNWKQNASDLYGEILSLLIENR</sequence>
<dbReference type="OrthoDB" id="9783597at2"/>
<dbReference type="Gene3D" id="1.10.10.10">
    <property type="entry name" value="Winged helix-like DNA-binding domain superfamily/Winged helix DNA-binding domain"/>
    <property type="match status" value="1"/>
</dbReference>
<dbReference type="RefSeq" id="WP_142535190.1">
    <property type="nucleotide sequence ID" value="NZ_SGJB01000002.1"/>
</dbReference>
<evidence type="ECO:0000313" key="2">
    <source>
        <dbReference type="Proteomes" id="UP000317863"/>
    </source>
</evidence>
<dbReference type="Proteomes" id="UP000317863">
    <property type="component" value="Unassembled WGS sequence"/>
</dbReference>
<dbReference type="InterPro" id="IPR036388">
    <property type="entry name" value="WH-like_DNA-bd_sf"/>
</dbReference>